<dbReference type="PROSITE" id="PS50222">
    <property type="entry name" value="EF_HAND_2"/>
    <property type="match status" value="1"/>
</dbReference>
<evidence type="ECO:0000256" key="2">
    <source>
        <dbReference type="ARBA" id="ARBA00022737"/>
    </source>
</evidence>
<dbReference type="GO" id="GO:0098797">
    <property type="term" value="C:plasma membrane protein complex"/>
    <property type="evidence" value="ECO:0007669"/>
    <property type="project" value="TreeGrafter"/>
</dbReference>
<dbReference type="Gene3D" id="1.10.238.10">
    <property type="entry name" value="EF-hand"/>
    <property type="match status" value="1"/>
</dbReference>
<dbReference type="InterPro" id="IPR011992">
    <property type="entry name" value="EF-hand-dom_pair"/>
</dbReference>
<dbReference type="AlphaFoldDB" id="A0AB34IMP8"/>
<comment type="caution">
    <text evidence="5">The sequence shown here is derived from an EMBL/GenBank/DDBJ whole genome shotgun (WGS) entry which is preliminary data.</text>
</comment>
<keyword evidence="6" id="KW-1185">Reference proteome</keyword>
<evidence type="ECO:0000313" key="6">
    <source>
        <dbReference type="Proteomes" id="UP001515480"/>
    </source>
</evidence>
<evidence type="ECO:0000259" key="4">
    <source>
        <dbReference type="PROSITE" id="PS50222"/>
    </source>
</evidence>
<evidence type="ECO:0000256" key="3">
    <source>
        <dbReference type="SAM" id="MobiDB-lite"/>
    </source>
</evidence>
<feature type="domain" description="EF-hand" evidence="4">
    <location>
        <begin position="29"/>
        <end position="64"/>
    </location>
</feature>
<dbReference type="InterPro" id="IPR052266">
    <property type="entry name" value="Miro-EF-hand_domain"/>
</dbReference>
<accession>A0AB34IMP8</accession>
<dbReference type="SUPFAM" id="SSF47473">
    <property type="entry name" value="EF-hand"/>
    <property type="match status" value="1"/>
</dbReference>
<dbReference type="GO" id="GO:0005509">
    <property type="term" value="F:calcium ion binding"/>
    <property type="evidence" value="ECO:0007669"/>
    <property type="project" value="InterPro"/>
</dbReference>
<dbReference type="GO" id="GO:0060170">
    <property type="term" value="C:ciliary membrane"/>
    <property type="evidence" value="ECO:0007669"/>
    <property type="project" value="TreeGrafter"/>
</dbReference>
<protein>
    <recommendedName>
        <fullName evidence="4">EF-hand domain-containing protein</fullName>
    </recommendedName>
</protein>
<dbReference type="SMART" id="SM00054">
    <property type="entry name" value="EFh"/>
    <property type="match status" value="2"/>
</dbReference>
<evidence type="ECO:0000256" key="1">
    <source>
        <dbReference type="ARBA" id="ARBA00022723"/>
    </source>
</evidence>
<evidence type="ECO:0000313" key="5">
    <source>
        <dbReference type="EMBL" id="KAL1500477.1"/>
    </source>
</evidence>
<dbReference type="EMBL" id="JBGBPQ010000023">
    <property type="protein sequence ID" value="KAL1500477.1"/>
    <property type="molecule type" value="Genomic_DNA"/>
</dbReference>
<name>A0AB34IMP8_PRYPA</name>
<gene>
    <name evidence="5" type="ORF">AB1Y20_013134</name>
</gene>
<dbReference type="GO" id="GO:1903569">
    <property type="term" value="P:positive regulation of protein localization to ciliary membrane"/>
    <property type="evidence" value="ECO:0007669"/>
    <property type="project" value="TreeGrafter"/>
</dbReference>
<organism evidence="5 6">
    <name type="scientific">Prymnesium parvum</name>
    <name type="common">Toxic golden alga</name>
    <dbReference type="NCBI Taxonomy" id="97485"/>
    <lineage>
        <taxon>Eukaryota</taxon>
        <taxon>Haptista</taxon>
        <taxon>Haptophyta</taxon>
        <taxon>Prymnesiophyceae</taxon>
        <taxon>Prymnesiales</taxon>
        <taxon>Prymnesiaceae</taxon>
        <taxon>Prymnesium</taxon>
    </lineage>
</organism>
<reference evidence="5 6" key="1">
    <citation type="journal article" date="2024" name="Science">
        <title>Giant polyketide synthase enzymes in the biosynthesis of giant marine polyether toxins.</title>
        <authorList>
            <person name="Fallon T.R."/>
            <person name="Shende V.V."/>
            <person name="Wierzbicki I.H."/>
            <person name="Pendleton A.L."/>
            <person name="Watervoot N.F."/>
            <person name="Auber R.P."/>
            <person name="Gonzalez D.J."/>
            <person name="Wisecaver J.H."/>
            <person name="Moore B.S."/>
        </authorList>
    </citation>
    <scope>NUCLEOTIDE SEQUENCE [LARGE SCALE GENOMIC DNA]</scope>
    <source>
        <strain evidence="5 6">12B1</strain>
    </source>
</reference>
<proteinExistence type="predicted"/>
<dbReference type="Proteomes" id="UP001515480">
    <property type="component" value="Unassembled WGS sequence"/>
</dbReference>
<keyword evidence="1" id="KW-0479">Metal-binding</keyword>
<dbReference type="PANTHER" id="PTHR46819:SF1">
    <property type="entry name" value="EF-HAND CALCIUM-BINDING DOMAIN-CONTAINING PROTEIN 7"/>
    <property type="match status" value="1"/>
</dbReference>
<keyword evidence="2" id="KW-0677">Repeat</keyword>
<dbReference type="PANTHER" id="PTHR46819">
    <property type="entry name" value="EF-HAND CALCIUM-BINDING DOMAIN-CONTAINING PROTEIN 7"/>
    <property type="match status" value="1"/>
</dbReference>
<dbReference type="Pfam" id="PF13499">
    <property type="entry name" value="EF-hand_7"/>
    <property type="match status" value="1"/>
</dbReference>
<dbReference type="CDD" id="cd00051">
    <property type="entry name" value="EFh"/>
    <property type="match status" value="1"/>
</dbReference>
<dbReference type="InterPro" id="IPR002048">
    <property type="entry name" value="EF_hand_dom"/>
</dbReference>
<feature type="region of interest" description="Disordered" evidence="3">
    <location>
        <begin position="175"/>
        <end position="207"/>
    </location>
</feature>
<sequence>MGKKSGKAKDNVKKAALLDPEEECGLSDKFCAVLREVFARFDVDKDGGLSKDELQNFAVAANAGSNLEEDEVQQLQQFFETDGNGYLTQKGFFQMYQMQTTARSSDTWKDLQRLGYKPNLAPLHAAGGESDATVSEKPANEQALKDELRAALMELKGQPCAAAHLRVASALESLGRHEAAANSRQQAASLEGKSTPAAETSSVEEND</sequence>